<proteinExistence type="predicted"/>
<evidence type="ECO:0000256" key="1">
    <source>
        <dbReference type="SAM" id="MobiDB-lite"/>
    </source>
</evidence>
<feature type="region of interest" description="Disordered" evidence="1">
    <location>
        <begin position="251"/>
        <end position="278"/>
    </location>
</feature>
<feature type="signal peptide" evidence="2">
    <location>
        <begin position="1"/>
        <end position="20"/>
    </location>
</feature>
<dbReference type="SUPFAM" id="SSF48452">
    <property type="entry name" value="TPR-like"/>
    <property type="match status" value="1"/>
</dbReference>
<dbReference type="Proteomes" id="UP000470771">
    <property type="component" value="Unassembled WGS sequence"/>
</dbReference>
<comment type="caution">
    <text evidence="3">The sequence shown here is derived from an EMBL/GenBank/DDBJ whole genome shotgun (WGS) entry which is preliminary data.</text>
</comment>
<sequence length="278" mass="32137">MKKSLFTLFLFIALGSTINAQEEDKKLSKIAFLMVDGKIEDVAAKAEKLAEDPEYRRNPTTYLYIAQAYYEIAKKPELQEDYPNAIKESLKAAYKMVKYATKEENEKILKVNDDFLTLLKDTVIKISEIYYDNNNPRKAAYYMGKIVKFDPDDYSVWLMKGVYEMKARNVGEGVKSIKLAMENINDEYVPDEVSAQTLVNGLEEWATLVKNGEYNKYFAAYKFEVKESQAPEILAMSKDMEKYLIGEKVDPESRKKESEIIYKSFKSDDDDEDESDDE</sequence>
<keyword evidence="2" id="KW-0732">Signal</keyword>
<reference evidence="3 4" key="1">
    <citation type="submission" date="2019-12" db="EMBL/GenBank/DDBJ databases">
        <authorList>
            <person name="Zhao J."/>
        </authorList>
    </citation>
    <scope>NUCLEOTIDE SEQUENCE [LARGE SCALE GENOMIC DNA]</scope>
    <source>
        <strain evidence="3 4">S-15</strain>
    </source>
</reference>
<dbReference type="InterPro" id="IPR011990">
    <property type="entry name" value="TPR-like_helical_dom_sf"/>
</dbReference>
<keyword evidence="4" id="KW-1185">Reference proteome</keyword>
<organism evidence="3 4">
    <name type="scientific">Acidiluteibacter ferrifornacis</name>
    <dbReference type="NCBI Taxonomy" id="2692424"/>
    <lineage>
        <taxon>Bacteria</taxon>
        <taxon>Pseudomonadati</taxon>
        <taxon>Bacteroidota</taxon>
        <taxon>Flavobacteriia</taxon>
        <taxon>Flavobacteriales</taxon>
        <taxon>Cryomorphaceae</taxon>
        <taxon>Acidiluteibacter</taxon>
    </lineage>
</organism>
<dbReference type="RefSeq" id="WP_160634003.1">
    <property type="nucleotide sequence ID" value="NZ_WWNE01000012.1"/>
</dbReference>
<evidence type="ECO:0000313" key="3">
    <source>
        <dbReference type="EMBL" id="NBG67054.1"/>
    </source>
</evidence>
<dbReference type="EMBL" id="WWNE01000012">
    <property type="protein sequence ID" value="NBG67054.1"/>
    <property type="molecule type" value="Genomic_DNA"/>
</dbReference>
<accession>A0A6N9NMD3</accession>
<evidence type="ECO:0000256" key="2">
    <source>
        <dbReference type="SAM" id="SignalP"/>
    </source>
</evidence>
<dbReference type="AlphaFoldDB" id="A0A6N9NMD3"/>
<dbReference type="Gene3D" id="1.25.40.10">
    <property type="entry name" value="Tetratricopeptide repeat domain"/>
    <property type="match status" value="1"/>
</dbReference>
<evidence type="ECO:0008006" key="5">
    <source>
        <dbReference type="Google" id="ProtNLM"/>
    </source>
</evidence>
<evidence type="ECO:0000313" key="4">
    <source>
        <dbReference type="Proteomes" id="UP000470771"/>
    </source>
</evidence>
<name>A0A6N9NMD3_9FLAO</name>
<gene>
    <name evidence="3" type="ORF">GQN54_13070</name>
</gene>
<feature type="compositionally biased region" description="Acidic residues" evidence="1">
    <location>
        <begin position="268"/>
        <end position="278"/>
    </location>
</feature>
<feature type="compositionally biased region" description="Basic and acidic residues" evidence="1">
    <location>
        <begin position="251"/>
        <end position="260"/>
    </location>
</feature>
<feature type="chain" id="PRO_5026942233" description="Tetratricopeptide repeat protein" evidence="2">
    <location>
        <begin position="21"/>
        <end position="278"/>
    </location>
</feature>
<protein>
    <recommendedName>
        <fullName evidence="5">Tetratricopeptide repeat protein</fullName>
    </recommendedName>
</protein>